<dbReference type="InterPro" id="IPR013783">
    <property type="entry name" value="Ig-like_fold"/>
</dbReference>
<feature type="domain" description="Bacterial Ig-like" evidence="2">
    <location>
        <begin position="1941"/>
        <end position="2027"/>
    </location>
</feature>
<feature type="domain" description="Bacterial Ig-like" evidence="2">
    <location>
        <begin position="805"/>
        <end position="892"/>
    </location>
</feature>
<feature type="transmembrane region" description="Helical" evidence="1">
    <location>
        <begin position="2151"/>
        <end position="2172"/>
    </location>
</feature>
<dbReference type="Proteomes" id="UP000295210">
    <property type="component" value="Unassembled WGS sequence"/>
</dbReference>
<feature type="transmembrane region" description="Helical" evidence="1">
    <location>
        <begin position="2120"/>
        <end position="2139"/>
    </location>
</feature>
<feature type="domain" description="Bacterial Ig-like" evidence="2">
    <location>
        <begin position="1845"/>
        <end position="1931"/>
    </location>
</feature>
<keyword evidence="4" id="KW-1185">Reference proteome</keyword>
<protein>
    <submittedName>
        <fullName evidence="3">Ig-like domain-containing protein</fullName>
    </submittedName>
</protein>
<feature type="domain" description="Bacterial Ig-like" evidence="2">
    <location>
        <begin position="1090"/>
        <end position="1176"/>
    </location>
</feature>
<comment type="caution">
    <text evidence="3">The sequence shown here is derived from an EMBL/GenBank/DDBJ whole genome shotgun (WGS) entry which is preliminary data.</text>
</comment>
<dbReference type="SUPFAM" id="SSF63825">
    <property type="entry name" value="YWTD domain"/>
    <property type="match status" value="1"/>
</dbReference>
<dbReference type="Pfam" id="PF16640">
    <property type="entry name" value="Big_3_5"/>
    <property type="match status" value="15"/>
</dbReference>
<feature type="domain" description="Bacterial Ig-like" evidence="2">
    <location>
        <begin position="1185"/>
        <end position="1266"/>
    </location>
</feature>
<proteinExistence type="predicted"/>
<feature type="domain" description="Bacterial Ig-like" evidence="2">
    <location>
        <begin position="1562"/>
        <end position="1646"/>
    </location>
</feature>
<name>A0A4R1L9V2_9BACT</name>
<gene>
    <name evidence="3" type="ORF">C7378_1357</name>
</gene>
<evidence type="ECO:0000313" key="3">
    <source>
        <dbReference type="EMBL" id="TCK73743.1"/>
    </source>
</evidence>
<dbReference type="PANTHER" id="PTHR46388">
    <property type="entry name" value="NHL REPEAT-CONTAINING PROTEIN 2"/>
    <property type="match status" value="1"/>
</dbReference>
<keyword evidence="1" id="KW-1133">Transmembrane helix</keyword>
<dbReference type="EMBL" id="SMGK01000002">
    <property type="protein sequence ID" value="TCK73743.1"/>
    <property type="molecule type" value="Genomic_DNA"/>
</dbReference>
<feature type="domain" description="Bacterial Ig-like" evidence="2">
    <location>
        <begin position="1655"/>
        <end position="1742"/>
    </location>
</feature>
<feature type="domain" description="Bacterial Ig-like" evidence="2">
    <location>
        <begin position="999"/>
        <end position="1078"/>
    </location>
</feature>
<dbReference type="CDD" id="cd14953">
    <property type="entry name" value="NHL_like_1"/>
    <property type="match status" value="1"/>
</dbReference>
<evidence type="ECO:0000313" key="4">
    <source>
        <dbReference type="Proteomes" id="UP000295210"/>
    </source>
</evidence>
<dbReference type="InterPro" id="IPR011042">
    <property type="entry name" value="6-blade_b-propeller_TolB-like"/>
</dbReference>
<evidence type="ECO:0000259" key="2">
    <source>
        <dbReference type="Pfam" id="PF16640"/>
    </source>
</evidence>
<organism evidence="3 4">
    <name type="scientific">Acidipila rosea</name>
    <dbReference type="NCBI Taxonomy" id="768535"/>
    <lineage>
        <taxon>Bacteria</taxon>
        <taxon>Pseudomonadati</taxon>
        <taxon>Acidobacteriota</taxon>
        <taxon>Terriglobia</taxon>
        <taxon>Terriglobales</taxon>
        <taxon>Acidobacteriaceae</taxon>
        <taxon>Acidipila</taxon>
    </lineage>
</organism>
<dbReference type="OrthoDB" id="99353at2"/>
<keyword evidence="1" id="KW-0472">Membrane</keyword>
<reference evidence="3 4" key="1">
    <citation type="submission" date="2019-03" db="EMBL/GenBank/DDBJ databases">
        <title>Genomic Encyclopedia of Type Strains, Phase IV (KMG-IV): sequencing the most valuable type-strain genomes for metagenomic binning, comparative biology and taxonomic classification.</title>
        <authorList>
            <person name="Goeker M."/>
        </authorList>
    </citation>
    <scope>NUCLEOTIDE SEQUENCE [LARGE SCALE GENOMIC DNA]</scope>
    <source>
        <strain evidence="3 4">DSM 103428</strain>
    </source>
</reference>
<sequence>MMKRDSVSAPASWLLRQKIVSLLALGLWLVIGLGGSARLNAQGVTSFSGMTPVGTSAAAQMVPVTIATAGSVASVEVLTLGAPGLDYSDAGGGTCSIGNSYTVGQSCTVVVGFTPRYPGQRAGAVVLLDASNQVLGTQFLNGIGQGAVAVMVPGTISTIAGDGQFVSVYDGKVATQADLELPSSVAADGLGNLYIADSKHNRIRKVDAKTQIISTFAGDGSAGYSGDGGSAASAALNLPSSIFIDGAGNLYIADSGNNVIRKVTPSTGIITTIAGNNTPGFTGDAGLATAAELNTPMGITADSAGNLYIADTLNQRIRKVDAMTGIIKTIAGNGYNDGNGHGGYSGDGGAATSAKLNLPYAVTFDLIGNLYIPDSGNNRIRKVNSSGIITTVAGNGTQGYSGDGGTAVAAELYSPSSVAFDVAGDMYIADTQNYRVRKVSAATGSIETIAGNGSGGGGNGYVGDGASATAAVVYGPYGVFLDQAGNLDIADYFNQRIRQVSSSIAVLKFTPALRQGQTSSTISQAIENDGNAPLTFSSIVPDSNAAVDGTTTTCSLSTTLSIDGGCQIGARFAPSQAGNPVIGNINIAGDPANAPLDIMVEGQALTLNTATVSLVSTPNPSTFGQAVSFSVSVTSGAGIPTGTVTFKEGTTTLATQTLNSGSASFTTSTLSVGVHSIIANYGGDTDHGPSQSVAVNQTVQGSTTVKLASSGNPSTVNTAVTFTATVLSSNGGTTPTGTVIFYDGGAVIGNGTLSPGGIATYTTTSLVPGPHAITASYGGDATDLSATSPVLSETVQQQTTSTVVTSSLHPSSFDSAVTFTATVTVTGTGPATGTVTFKDGSTVLGTGALNGSGQATFTSSALGVGVHSVIAVYGGDKNDSTSTSAALTQTVQQVTTSTTLSSSANPGNAGAAITFAAHVTGVVGVPLTGTVTFKDGATTLGVQPLSNTGAASFSTSALSVSTHNVTAVYSGDADNSGSTSTAVPEKIQQATTNTVVASNANPGIFGTTVAFTATVTGNGGTPTGSVTFKDGAATLGTAQLTNGSTSLSAKTLAVGPHSITAVYSGDTNDVASTSPVVSEVIKQATTTVALNVSPNPSTAGNAVVLSASVSGNGGVPTGTVTFKDGSTILGTQTLNGSGSAALTASGLGVGPHVLIAVYSGDTGDLGSTSTTVSDSVQQVTSKTVLSASPKPSPAGGTVYLTAVVTGDAPTGTVTFKDGANAIGTGAVGTGGIASLSLSTLSVGQHTLTATYAGDGNNSASTSASIGEDVQQNTQVAVVPSANPAYAGASVTFTTSLTGTTPNPTGNMTLKDGASVLATAALNGSRTVNFLVRTLSPATHSITATYSGDSNNAGGTSPILTENVLQAITTTGLAVSSNSPIAGTQLTLTATVSGNGGSAGGTVTFKDGSVILGTRSLVNGSASLPVSAIAAGQHNFIATYSGDTNDQGSTSPAMSISALKASTTTVVTSSASTSNAGAQVIFTATVTGSGGAPGGTVSFKDGSAVLGSSTLRNGSAQIAISSLAIGSHAITAIYAGDANDGGSSSSPITQMVQQAASKLTLQSSLNPSGVGARVTFTATLASNGSIPTGTVVFEDGATVLGAGSVNGSGLASYSTTALATGQHSVTANYSGDANNGASVSAPINQIVQQNTTTSLTANKTVTLGGTPLSLTASVVGANGSHQLSGSVTFKNGAATLGSPTLNASGVAVLNTSTLPVGQESITATYSGDTTDLGSLSAPLIETVQQAATKAVVSSSGNPSLLGSSVTFTVSVAGSGVTPTGTVTLRDGAAALGTASLNGNGLALFSTSSLTVGSHDITAIYSGDTDNTAATSAVFTQTIQQQTAITVTASANPALATSGITFTANVRNTAGTPLTGTVIFRDGATVLSTQNLSNGAATYATTALTVGSHDITAVYSGDTFDAGSTSSALSEAVQSIPTTISLGASSSTITTDQQLTLIAKVASSLGNVPSGIVTYRSGTSVIGTAAINNAGVATLSPSLSPGTYTITASYSGDSIDAVSVSGTVTVTVTEATDFSVVINPTAISVQANQNATVAINLQSTAGFAGQIGLGCASLPQAATCTFSKDTVKLAANGTQTVQLTVDTGSPLTSGGVARNSMPGSTAPLSLAWIFPGGVLLGWITLRARKKGSNLQSWLLMLVIAAAASALPGCASLHMTGTPPGSYTFQVITTAVNTGINHTTNVTLTVK</sequence>
<accession>A0A4R1L9V2</accession>
<feature type="domain" description="Bacterial Ig-like" evidence="2">
    <location>
        <begin position="1752"/>
        <end position="1837"/>
    </location>
</feature>
<feature type="domain" description="Bacterial Ig-like" evidence="2">
    <location>
        <begin position="1280"/>
        <end position="1363"/>
    </location>
</feature>
<evidence type="ECO:0000256" key="1">
    <source>
        <dbReference type="SAM" id="Phobius"/>
    </source>
</evidence>
<feature type="domain" description="Bacterial Ig-like" evidence="2">
    <location>
        <begin position="708"/>
        <end position="796"/>
    </location>
</feature>
<feature type="domain" description="Bacterial Ig-like" evidence="2">
    <location>
        <begin position="614"/>
        <end position="700"/>
    </location>
</feature>
<dbReference type="InterPro" id="IPR032109">
    <property type="entry name" value="Big_3_5"/>
</dbReference>
<feature type="domain" description="Bacterial Ig-like" evidence="2">
    <location>
        <begin position="1374"/>
        <end position="1455"/>
    </location>
</feature>
<dbReference type="PANTHER" id="PTHR46388:SF2">
    <property type="entry name" value="NHL REPEAT-CONTAINING PROTEIN 2"/>
    <property type="match status" value="1"/>
</dbReference>
<feature type="domain" description="Bacterial Ig-like" evidence="2">
    <location>
        <begin position="900"/>
        <end position="984"/>
    </location>
</feature>
<feature type="domain" description="Bacterial Ig-like" evidence="2">
    <location>
        <begin position="1466"/>
        <end position="1551"/>
    </location>
</feature>
<dbReference type="Gene3D" id="2.60.40.10">
    <property type="entry name" value="Immunoglobulins"/>
    <property type="match status" value="15"/>
</dbReference>
<dbReference type="Gene3D" id="2.120.10.30">
    <property type="entry name" value="TolB, C-terminal domain"/>
    <property type="match status" value="3"/>
</dbReference>
<keyword evidence="1" id="KW-0812">Transmembrane</keyword>